<evidence type="ECO:0000313" key="3">
    <source>
        <dbReference type="Proteomes" id="UP000772434"/>
    </source>
</evidence>
<dbReference type="Proteomes" id="UP000772434">
    <property type="component" value="Unassembled WGS sequence"/>
</dbReference>
<dbReference type="GO" id="GO:0016491">
    <property type="term" value="F:oxidoreductase activity"/>
    <property type="evidence" value="ECO:0007669"/>
    <property type="project" value="InterPro"/>
</dbReference>
<dbReference type="EMBL" id="JADNRY010000177">
    <property type="protein sequence ID" value="KAF9062260.1"/>
    <property type="molecule type" value="Genomic_DNA"/>
</dbReference>
<gene>
    <name evidence="2" type="ORF">BDP27DRAFT_1300480</name>
</gene>
<evidence type="ECO:0000313" key="2">
    <source>
        <dbReference type="EMBL" id="KAF9062260.1"/>
    </source>
</evidence>
<dbReference type="AlphaFoldDB" id="A0A9P5PHM8"/>
<accession>A0A9P5PHM8</accession>
<dbReference type="PANTHER" id="PTHR42923:SF17">
    <property type="entry name" value="AMINE OXIDASE DOMAIN-CONTAINING PROTEIN"/>
    <property type="match status" value="1"/>
</dbReference>
<name>A0A9P5PHM8_9AGAR</name>
<dbReference type="InterPro" id="IPR002937">
    <property type="entry name" value="Amino_oxidase"/>
</dbReference>
<keyword evidence="3" id="KW-1185">Reference proteome</keyword>
<protein>
    <recommendedName>
        <fullName evidence="1">Amine oxidase domain-containing protein</fullName>
    </recommendedName>
</protein>
<dbReference type="Pfam" id="PF01593">
    <property type="entry name" value="Amino_oxidase"/>
    <property type="match status" value="1"/>
</dbReference>
<sequence length="498" mass="55983">MKIAVVGSGVAGLAATWALNEYSEHEVHLYESDSRVGGHANTIRFHAKEFEPCNVDCAFIAFNRSTYPNFLNFLALHKSIRLLPTTMSFSVSKHNGAYEWSGKNAWSVFSQRKRLFDPGMWKLLYDILRFNASCKRVLFMSQDMPIGDFLKQENYSPEFCDNYLLPMAAGIWSTPTTVFSRQFSTKTLVQFMYNHQLLRVVGPSEWLTIEGGSQNYVNEIISHLPSNQLHLSTEIRSLTTLTSSNSKTAKVELTTTRGETSVYDHVVLACHSDTALSILNAGGKPDGTGGITHEENRILSLFKWIKNECVVHTDIQLMPQSRRAWACWNYMSRLGSADKVAEDSELISITFNMNELQHLPASKHGPVLITLNPAFEPRPESILSRWSYDHPLVDSQASVAQDLMRTIQGTRSISYAGAYLKYGFHEDGFTAGVTAAELAVATSGSPIRLPFEIVRDSKGLDRLSLKAKLLAWGFDFFEYSGMRRLVGGSFRVWLFLLR</sequence>
<dbReference type="OrthoDB" id="5977668at2759"/>
<dbReference type="Gene3D" id="3.90.660.20">
    <property type="entry name" value="Protoporphyrinogen oxidase, mitochondrial, domain 2"/>
    <property type="match status" value="1"/>
</dbReference>
<evidence type="ECO:0000259" key="1">
    <source>
        <dbReference type="Pfam" id="PF01593"/>
    </source>
</evidence>
<proteinExistence type="predicted"/>
<organism evidence="2 3">
    <name type="scientific">Rhodocollybia butyracea</name>
    <dbReference type="NCBI Taxonomy" id="206335"/>
    <lineage>
        <taxon>Eukaryota</taxon>
        <taxon>Fungi</taxon>
        <taxon>Dikarya</taxon>
        <taxon>Basidiomycota</taxon>
        <taxon>Agaricomycotina</taxon>
        <taxon>Agaricomycetes</taxon>
        <taxon>Agaricomycetidae</taxon>
        <taxon>Agaricales</taxon>
        <taxon>Marasmiineae</taxon>
        <taxon>Omphalotaceae</taxon>
        <taxon>Rhodocollybia</taxon>
    </lineage>
</organism>
<dbReference type="Gene3D" id="3.50.50.60">
    <property type="entry name" value="FAD/NAD(P)-binding domain"/>
    <property type="match status" value="1"/>
</dbReference>
<dbReference type="InterPro" id="IPR050464">
    <property type="entry name" value="Zeta_carotene_desat/Oxidored"/>
</dbReference>
<reference evidence="2" key="1">
    <citation type="submission" date="2020-11" db="EMBL/GenBank/DDBJ databases">
        <authorList>
            <consortium name="DOE Joint Genome Institute"/>
            <person name="Ahrendt S."/>
            <person name="Riley R."/>
            <person name="Andreopoulos W."/>
            <person name="Labutti K."/>
            <person name="Pangilinan J."/>
            <person name="Ruiz-Duenas F.J."/>
            <person name="Barrasa J.M."/>
            <person name="Sanchez-Garcia M."/>
            <person name="Camarero S."/>
            <person name="Miyauchi S."/>
            <person name="Serrano A."/>
            <person name="Linde D."/>
            <person name="Babiker R."/>
            <person name="Drula E."/>
            <person name="Ayuso-Fernandez I."/>
            <person name="Pacheco R."/>
            <person name="Padilla G."/>
            <person name="Ferreira P."/>
            <person name="Barriuso J."/>
            <person name="Kellner H."/>
            <person name="Castanera R."/>
            <person name="Alfaro M."/>
            <person name="Ramirez L."/>
            <person name="Pisabarro A.G."/>
            <person name="Kuo A."/>
            <person name="Tritt A."/>
            <person name="Lipzen A."/>
            <person name="He G."/>
            <person name="Yan M."/>
            <person name="Ng V."/>
            <person name="Cullen D."/>
            <person name="Martin F."/>
            <person name="Rosso M.-N."/>
            <person name="Henrissat B."/>
            <person name="Hibbett D."/>
            <person name="Martinez A.T."/>
            <person name="Grigoriev I.V."/>
        </authorList>
    </citation>
    <scope>NUCLEOTIDE SEQUENCE</scope>
    <source>
        <strain evidence="2">AH 40177</strain>
    </source>
</reference>
<dbReference type="SUPFAM" id="SSF51905">
    <property type="entry name" value="FAD/NAD(P)-binding domain"/>
    <property type="match status" value="1"/>
</dbReference>
<feature type="domain" description="Amine oxidase" evidence="1">
    <location>
        <begin position="10"/>
        <end position="276"/>
    </location>
</feature>
<comment type="caution">
    <text evidence="2">The sequence shown here is derived from an EMBL/GenBank/DDBJ whole genome shotgun (WGS) entry which is preliminary data.</text>
</comment>
<feature type="non-terminal residue" evidence="2">
    <location>
        <position position="1"/>
    </location>
</feature>
<dbReference type="PANTHER" id="PTHR42923">
    <property type="entry name" value="PROTOPORPHYRINOGEN OXIDASE"/>
    <property type="match status" value="1"/>
</dbReference>
<dbReference type="Gene3D" id="1.10.3110.10">
    <property type="entry name" value="protoporphyrinogen ix oxidase, domain 3"/>
    <property type="match status" value="1"/>
</dbReference>
<dbReference type="InterPro" id="IPR036188">
    <property type="entry name" value="FAD/NAD-bd_sf"/>
</dbReference>